<dbReference type="Proteomes" id="UP000494183">
    <property type="component" value="Unassembled WGS sequence"/>
</dbReference>
<dbReference type="PROSITE" id="PS00061">
    <property type="entry name" value="ADH_SHORT"/>
    <property type="match status" value="1"/>
</dbReference>
<evidence type="ECO:0000256" key="2">
    <source>
        <dbReference type="ARBA" id="ARBA00023002"/>
    </source>
</evidence>
<organism evidence="3 4">
    <name type="scientific">Achromobacter insolitus</name>
    <dbReference type="NCBI Taxonomy" id="217204"/>
    <lineage>
        <taxon>Bacteria</taxon>
        <taxon>Pseudomonadati</taxon>
        <taxon>Pseudomonadota</taxon>
        <taxon>Betaproteobacteria</taxon>
        <taxon>Burkholderiales</taxon>
        <taxon>Alcaligenaceae</taxon>
        <taxon>Achromobacter</taxon>
    </lineage>
</organism>
<sequence>MMNGNGMDSYWAGKAAVVTGAARGQGAAEALRLLQAGATVYALDVLPQDDASWAALRAAAGEHAGRLHNRVADVALESDWAALAVEIEQAGVPLYGLVNNAGVTLRKTVTETTHAEWRRLLDINLDGPFLAIRNLAGLMPEGAAIVNTSSTAGLTGYFSAAYTASKWALRGLTRAASLELAGRGIRVNTVCPGLVETPMIMQPNAVHDAARARLFYEGNRDATPLSRGAEADEIAAAVMFLLGPEASFITGTDLPVDGGMTGGGVYWRIGKSTGNL</sequence>
<dbReference type="EC" id="1.1.1.53" evidence="3"/>
<dbReference type="GO" id="GO:0047044">
    <property type="term" value="F:androstan-3-alpha,17-beta-diol dehydrogenase (NAD+) activity"/>
    <property type="evidence" value="ECO:0007669"/>
    <property type="project" value="UniProtKB-EC"/>
</dbReference>
<proteinExistence type="inferred from homology"/>
<dbReference type="InterPro" id="IPR002347">
    <property type="entry name" value="SDR_fam"/>
</dbReference>
<dbReference type="SUPFAM" id="SSF51735">
    <property type="entry name" value="NAD(P)-binding Rossmann-fold domains"/>
    <property type="match status" value="1"/>
</dbReference>
<dbReference type="Pfam" id="PF13561">
    <property type="entry name" value="adh_short_C2"/>
    <property type="match status" value="1"/>
</dbReference>
<dbReference type="AlphaFoldDB" id="A0A6S7EYV1"/>
<comment type="similarity">
    <text evidence="1">Belongs to the short-chain dehydrogenases/reductases (SDR) family.</text>
</comment>
<dbReference type="FunFam" id="3.40.50.720:FF:000084">
    <property type="entry name" value="Short-chain dehydrogenase reductase"/>
    <property type="match status" value="1"/>
</dbReference>
<dbReference type="EMBL" id="CADILH010000001">
    <property type="protein sequence ID" value="CAB3929347.1"/>
    <property type="molecule type" value="Genomic_DNA"/>
</dbReference>
<dbReference type="Gene3D" id="3.40.50.720">
    <property type="entry name" value="NAD(P)-binding Rossmann-like Domain"/>
    <property type="match status" value="1"/>
</dbReference>
<evidence type="ECO:0000313" key="4">
    <source>
        <dbReference type="Proteomes" id="UP000494183"/>
    </source>
</evidence>
<evidence type="ECO:0000313" key="3">
    <source>
        <dbReference type="EMBL" id="CAB3929347.1"/>
    </source>
</evidence>
<dbReference type="InterPro" id="IPR036291">
    <property type="entry name" value="NAD(P)-bd_dom_sf"/>
</dbReference>
<protein>
    <submittedName>
        <fullName evidence="3">3-alpha-(Or 20-beta)-hydroxysteroid dehydrogenase</fullName>
        <ecNumber evidence="3">1.1.1.53</ecNumber>
    </submittedName>
</protein>
<accession>A0A6S7EYV1</accession>
<dbReference type="PANTHER" id="PTHR24321:SF8">
    <property type="entry name" value="ESTRADIOL 17-BETA-DEHYDROGENASE 8-RELATED"/>
    <property type="match status" value="1"/>
</dbReference>
<name>A0A6S7EYV1_9BURK</name>
<keyword evidence="2 3" id="KW-0560">Oxidoreductase</keyword>
<dbReference type="InterPro" id="IPR020904">
    <property type="entry name" value="Sc_DH/Rdtase_CS"/>
</dbReference>
<dbReference type="PANTHER" id="PTHR24321">
    <property type="entry name" value="DEHYDROGENASES, SHORT CHAIN"/>
    <property type="match status" value="1"/>
</dbReference>
<evidence type="ECO:0000256" key="1">
    <source>
        <dbReference type="ARBA" id="ARBA00006484"/>
    </source>
</evidence>
<reference evidence="3 4" key="1">
    <citation type="submission" date="2020-04" db="EMBL/GenBank/DDBJ databases">
        <authorList>
            <person name="De Canck E."/>
        </authorList>
    </citation>
    <scope>NUCLEOTIDE SEQUENCE [LARGE SCALE GENOMIC DNA]</scope>
    <source>
        <strain evidence="3 4">LMG 6000</strain>
    </source>
</reference>
<dbReference type="PRINTS" id="PR00080">
    <property type="entry name" value="SDRFAMILY"/>
</dbReference>
<dbReference type="PRINTS" id="PR00081">
    <property type="entry name" value="GDHRDH"/>
</dbReference>
<gene>
    <name evidence="3" type="ORF">LMG6000_00399</name>
</gene>
<keyword evidence="4" id="KW-1185">Reference proteome</keyword>
<dbReference type="CDD" id="cd05233">
    <property type="entry name" value="SDR_c"/>
    <property type="match status" value="1"/>
</dbReference>